<accession>A0A8H3W6D4</accession>
<gene>
    <name evidence="2" type="ORF">GQ607_013704</name>
</gene>
<organism evidence="2 3">
    <name type="scientific">Colletotrichum asianum</name>
    <dbReference type="NCBI Taxonomy" id="702518"/>
    <lineage>
        <taxon>Eukaryota</taxon>
        <taxon>Fungi</taxon>
        <taxon>Dikarya</taxon>
        <taxon>Ascomycota</taxon>
        <taxon>Pezizomycotina</taxon>
        <taxon>Sordariomycetes</taxon>
        <taxon>Hypocreomycetidae</taxon>
        <taxon>Glomerellales</taxon>
        <taxon>Glomerellaceae</taxon>
        <taxon>Colletotrichum</taxon>
        <taxon>Colletotrichum gloeosporioides species complex</taxon>
    </lineage>
</organism>
<evidence type="ECO:0000256" key="1">
    <source>
        <dbReference type="SAM" id="MobiDB-lite"/>
    </source>
</evidence>
<sequence>MLRCPVQCPASLAPPPPSRFTSNQSPSFQPTQLAWF</sequence>
<evidence type="ECO:0000313" key="3">
    <source>
        <dbReference type="Proteomes" id="UP000434172"/>
    </source>
</evidence>
<dbReference type="EMBL" id="WOWK01000101">
    <property type="protein sequence ID" value="KAF0319023.1"/>
    <property type="molecule type" value="Genomic_DNA"/>
</dbReference>
<comment type="caution">
    <text evidence="2">The sequence shown here is derived from an EMBL/GenBank/DDBJ whole genome shotgun (WGS) entry which is preliminary data.</text>
</comment>
<feature type="compositionally biased region" description="Polar residues" evidence="1">
    <location>
        <begin position="19"/>
        <end position="36"/>
    </location>
</feature>
<dbReference type="Proteomes" id="UP000434172">
    <property type="component" value="Unassembled WGS sequence"/>
</dbReference>
<dbReference type="AlphaFoldDB" id="A0A8H3W6D4"/>
<evidence type="ECO:0000313" key="2">
    <source>
        <dbReference type="EMBL" id="KAF0319023.1"/>
    </source>
</evidence>
<protein>
    <submittedName>
        <fullName evidence="2">Uncharacterized protein</fullName>
    </submittedName>
</protein>
<reference evidence="2 3" key="1">
    <citation type="submission" date="2019-12" db="EMBL/GenBank/DDBJ databases">
        <title>A genome sequence resource for the geographically widespread anthracnose pathogen Colletotrichum asianum.</title>
        <authorList>
            <person name="Meng Y."/>
        </authorList>
    </citation>
    <scope>NUCLEOTIDE SEQUENCE [LARGE SCALE GENOMIC DNA]</scope>
    <source>
        <strain evidence="2 3">ICMP 18580</strain>
    </source>
</reference>
<proteinExistence type="predicted"/>
<feature type="region of interest" description="Disordered" evidence="1">
    <location>
        <begin position="10"/>
        <end position="36"/>
    </location>
</feature>
<keyword evidence="3" id="KW-1185">Reference proteome</keyword>
<name>A0A8H3W6D4_9PEZI</name>